<gene>
    <name evidence="2" type="primary">YME1_2</name>
    <name evidence="2" type="ORF">LPJ61_006044</name>
</gene>
<dbReference type="EMBL" id="JANBOI010002504">
    <property type="protein sequence ID" value="KAJ1721416.1"/>
    <property type="molecule type" value="Genomic_DNA"/>
</dbReference>
<sequence>MTQPGLGGSLATARRFSTQGRVSRWGSHSGHSSGSYDEGSAAPPLDHTLQRRLDHLRAAADSAAGDAAAQNEYYGGLLNPSLRETRAPLAIARIEQGNHAADLDTLHLYLRALMECKTPPERAAQRLVDLLKGRPQLVAQLTGTSGQDGYERVLQSLVGAMGAGQPQGLGRRGSGDNGKKTGSTDPLEDDDADADDYMGKKRSEFSEGSAENPMHVVVREKGGSAVWGGIKWLVTTLLYAFCILTVIDVALESSGVMKAREKVTEFTPEEQTTDVRFSDVQGCEEAKEELQDLVQFLKKPQDFAEVGGRLPKGVL</sequence>
<dbReference type="OrthoDB" id="1413014at2759"/>
<dbReference type="PANTHER" id="PTHR23076:SF97">
    <property type="entry name" value="ATP-DEPENDENT ZINC METALLOPROTEASE YME1L1"/>
    <property type="match status" value="1"/>
</dbReference>
<feature type="region of interest" description="Disordered" evidence="1">
    <location>
        <begin position="17"/>
        <end position="45"/>
    </location>
</feature>
<evidence type="ECO:0000256" key="1">
    <source>
        <dbReference type="SAM" id="MobiDB-lite"/>
    </source>
</evidence>
<organism evidence="2 3">
    <name type="scientific">Coemansia biformis</name>
    <dbReference type="NCBI Taxonomy" id="1286918"/>
    <lineage>
        <taxon>Eukaryota</taxon>
        <taxon>Fungi</taxon>
        <taxon>Fungi incertae sedis</taxon>
        <taxon>Zoopagomycota</taxon>
        <taxon>Kickxellomycotina</taxon>
        <taxon>Kickxellomycetes</taxon>
        <taxon>Kickxellales</taxon>
        <taxon>Kickxellaceae</taxon>
        <taxon>Coemansia</taxon>
    </lineage>
</organism>
<dbReference type="GO" id="GO:0004176">
    <property type="term" value="F:ATP-dependent peptidase activity"/>
    <property type="evidence" value="ECO:0007669"/>
    <property type="project" value="TreeGrafter"/>
</dbReference>
<keyword evidence="3" id="KW-1185">Reference proteome</keyword>
<dbReference type="InterPro" id="IPR027417">
    <property type="entry name" value="P-loop_NTPase"/>
</dbReference>
<feature type="compositionally biased region" description="Acidic residues" evidence="1">
    <location>
        <begin position="186"/>
        <end position="196"/>
    </location>
</feature>
<dbReference type="Gene3D" id="3.40.50.300">
    <property type="entry name" value="P-loop containing nucleotide triphosphate hydrolases"/>
    <property type="match status" value="1"/>
</dbReference>
<keyword evidence="2" id="KW-0378">Hydrolase</keyword>
<evidence type="ECO:0000313" key="3">
    <source>
        <dbReference type="Proteomes" id="UP001143981"/>
    </source>
</evidence>
<feature type="compositionally biased region" description="Low complexity" evidence="1">
    <location>
        <begin position="26"/>
        <end position="35"/>
    </location>
</feature>
<name>A0A9W7XXZ3_9FUNG</name>
<evidence type="ECO:0000313" key="2">
    <source>
        <dbReference type="EMBL" id="KAJ1721416.1"/>
    </source>
</evidence>
<comment type="caution">
    <text evidence="2">The sequence shown here is derived from an EMBL/GenBank/DDBJ whole genome shotgun (WGS) entry which is preliminary data.</text>
</comment>
<dbReference type="AlphaFoldDB" id="A0A9W7XXZ3"/>
<dbReference type="GO" id="GO:0007005">
    <property type="term" value="P:mitochondrion organization"/>
    <property type="evidence" value="ECO:0007669"/>
    <property type="project" value="TreeGrafter"/>
</dbReference>
<dbReference type="Proteomes" id="UP001143981">
    <property type="component" value="Unassembled WGS sequence"/>
</dbReference>
<reference evidence="2" key="1">
    <citation type="submission" date="2022-07" db="EMBL/GenBank/DDBJ databases">
        <title>Phylogenomic reconstructions and comparative analyses of Kickxellomycotina fungi.</title>
        <authorList>
            <person name="Reynolds N.K."/>
            <person name="Stajich J.E."/>
            <person name="Barry K."/>
            <person name="Grigoriev I.V."/>
            <person name="Crous P."/>
            <person name="Smith M.E."/>
        </authorList>
    </citation>
    <scope>NUCLEOTIDE SEQUENCE</scope>
    <source>
        <strain evidence="2">BCRC 34381</strain>
    </source>
</reference>
<feature type="compositionally biased region" description="Gly residues" evidence="1">
    <location>
        <begin position="162"/>
        <end position="172"/>
    </location>
</feature>
<accession>A0A9W7XXZ3</accession>
<dbReference type="GO" id="GO:0006515">
    <property type="term" value="P:protein quality control for misfolded or incompletely synthesized proteins"/>
    <property type="evidence" value="ECO:0007669"/>
    <property type="project" value="TreeGrafter"/>
</dbReference>
<dbReference type="PANTHER" id="PTHR23076">
    <property type="entry name" value="METALLOPROTEASE M41 FTSH"/>
    <property type="match status" value="1"/>
</dbReference>
<feature type="non-terminal residue" evidence="2">
    <location>
        <position position="315"/>
    </location>
</feature>
<protein>
    <submittedName>
        <fullName evidence="2">I-AAA protease yme1</fullName>
    </submittedName>
</protein>
<dbReference type="GO" id="GO:0005743">
    <property type="term" value="C:mitochondrial inner membrane"/>
    <property type="evidence" value="ECO:0007669"/>
    <property type="project" value="TreeGrafter"/>
</dbReference>
<proteinExistence type="predicted"/>
<keyword evidence="2" id="KW-0645">Protease</keyword>
<feature type="region of interest" description="Disordered" evidence="1">
    <location>
        <begin position="162"/>
        <end position="197"/>
    </location>
</feature>